<dbReference type="EMBL" id="JAODOR010000014">
    <property type="protein sequence ID" value="MCT9002989.1"/>
    <property type="molecule type" value="Genomic_DNA"/>
</dbReference>
<dbReference type="SUPFAM" id="SSF46785">
    <property type="entry name" value="Winged helix' DNA-binding domain"/>
    <property type="match status" value="1"/>
</dbReference>
<accession>A0ABT2PEI1</accession>
<feature type="compositionally biased region" description="Gly residues" evidence="1">
    <location>
        <begin position="164"/>
        <end position="174"/>
    </location>
</feature>
<keyword evidence="3" id="KW-1185">Reference proteome</keyword>
<reference evidence="2 3" key="1">
    <citation type="journal article" date="2024" name="Int. J. Syst. Evol. Microbiol.">
        <title>Microbacterium memoriense sp. nov., a member of the Actinomycetota from marine beach sediment of the north coast of Portugal.</title>
        <authorList>
            <person name="Santos J.D.N.D."/>
            <person name="Klimek D."/>
            <person name="Calusinska M."/>
            <person name="Lobo-da-Cunha A."/>
            <person name="Catita J."/>
            <person name="Goncalves H."/>
            <person name="Gonzalez I."/>
            <person name="Lage O.M."/>
        </authorList>
    </citation>
    <scope>NUCLEOTIDE SEQUENCE [LARGE SCALE GENOMIC DNA]</scope>
    <source>
        <strain evidence="2 3">PMIC_1C1B</strain>
    </source>
</reference>
<dbReference type="InterPro" id="IPR036390">
    <property type="entry name" value="WH_DNA-bd_sf"/>
</dbReference>
<dbReference type="InterPro" id="IPR036388">
    <property type="entry name" value="WH-like_DNA-bd_sf"/>
</dbReference>
<feature type="region of interest" description="Disordered" evidence="1">
    <location>
        <begin position="138"/>
        <end position="215"/>
    </location>
</feature>
<proteinExistence type="predicted"/>
<name>A0ABT2PEI1_9MICO</name>
<evidence type="ECO:0008006" key="4">
    <source>
        <dbReference type="Google" id="ProtNLM"/>
    </source>
</evidence>
<evidence type="ECO:0000313" key="3">
    <source>
        <dbReference type="Proteomes" id="UP001300496"/>
    </source>
</evidence>
<protein>
    <recommendedName>
        <fullName evidence="4">DNA-binding transcriptional regulator, MarR family</fullName>
    </recommendedName>
</protein>
<sequence>MNTENITTEPTPRPLGYWLRAVDRLLAREFETAFHAEGISRRDWRILTLLAGDAVDPERLARLQRGGGKKLRPLLERGWVIESDGVWSLTDEGRAAQARLAEIVTGIRAKVSGAVPDEDFATTVATLEAIARELGWDPAEQTPRGSGHRRGFGHGRPGFDPGPAGFGPRHGFGPRGERFGSLEDVSVAGGFPGAHPRGDRPCHPHGEPGRHGRHGERAYERGFDAGFARGAQNRAA</sequence>
<dbReference type="RefSeq" id="WP_261607525.1">
    <property type="nucleotide sequence ID" value="NZ_JAODOR010000014.1"/>
</dbReference>
<evidence type="ECO:0000256" key="1">
    <source>
        <dbReference type="SAM" id="MobiDB-lite"/>
    </source>
</evidence>
<gene>
    <name evidence="2" type="ORF">N4R40_11490</name>
</gene>
<dbReference type="Proteomes" id="UP001300496">
    <property type="component" value="Unassembled WGS sequence"/>
</dbReference>
<dbReference type="Gene3D" id="1.10.10.10">
    <property type="entry name" value="Winged helix-like DNA-binding domain superfamily/Winged helix DNA-binding domain"/>
    <property type="match status" value="1"/>
</dbReference>
<comment type="caution">
    <text evidence="2">The sequence shown here is derived from an EMBL/GenBank/DDBJ whole genome shotgun (WGS) entry which is preliminary data.</text>
</comment>
<evidence type="ECO:0000313" key="2">
    <source>
        <dbReference type="EMBL" id="MCT9002989.1"/>
    </source>
</evidence>
<feature type="compositionally biased region" description="Basic and acidic residues" evidence="1">
    <location>
        <begin position="196"/>
        <end position="215"/>
    </location>
</feature>
<organism evidence="2 3">
    <name type="scientific">Microbacterium memoriense</name>
    <dbReference type="NCBI Taxonomy" id="2978350"/>
    <lineage>
        <taxon>Bacteria</taxon>
        <taxon>Bacillati</taxon>
        <taxon>Actinomycetota</taxon>
        <taxon>Actinomycetes</taxon>
        <taxon>Micrococcales</taxon>
        <taxon>Microbacteriaceae</taxon>
        <taxon>Microbacterium</taxon>
    </lineage>
</organism>